<reference evidence="2" key="1">
    <citation type="submission" date="2020-09" db="EMBL/GenBank/DDBJ databases">
        <title>Genome-Enabled Discovery of Anthraquinone Biosynthesis in Senna tora.</title>
        <authorList>
            <person name="Kang S.-H."/>
            <person name="Pandey R.P."/>
            <person name="Lee C.-M."/>
            <person name="Sim J.-S."/>
            <person name="Jeong J.-T."/>
            <person name="Choi B.-S."/>
            <person name="Jung M."/>
            <person name="Ginzburg D."/>
            <person name="Zhao K."/>
            <person name="Won S.Y."/>
            <person name="Oh T.-J."/>
            <person name="Yu Y."/>
            <person name="Kim N.-H."/>
            <person name="Lee O.R."/>
            <person name="Lee T.-H."/>
            <person name="Bashyal P."/>
            <person name="Kim T.-S."/>
            <person name="Lee W.-H."/>
            <person name="Kawkins C."/>
            <person name="Kim C.-K."/>
            <person name="Kim J.S."/>
            <person name="Ahn B.O."/>
            <person name="Rhee S.Y."/>
            <person name="Sohng J.K."/>
        </authorList>
    </citation>
    <scope>NUCLEOTIDE SEQUENCE</scope>
    <source>
        <tissue evidence="2">Leaf</tissue>
    </source>
</reference>
<sequence length="27" mass="3132">MTLDYTTGRHSPKTNKKEKARNEAKLL</sequence>
<evidence type="ECO:0000313" key="3">
    <source>
        <dbReference type="Proteomes" id="UP000634136"/>
    </source>
</evidence>
<evidence type="ECO:0000313" key="2">
    <source>
        <dbReference type="EMBL" id="KAF7805255.1"/>
    </source>
</evidence>
<name>A0A834SJ65_9FABA</name>
<proteinExistence type="predicted"/>
<dbReference type="AlphaFoldDB" id="A0A834SJ65"/>
<feature type="compositionally biased region" description="Basic and acidic residues" evidence="1">
    <location>
        <begin position="15"/>
        <end position="27"/>
    </location>
</feature>
<gene>
    <name evidence="2" type="ORF">G2W53_044366</name>
</gene>
<keyword evidence="3" id="KW-1185">Reference proteome</keyword>
<evidence type="ECO:0000256" key="1">
    <source>
        <dbReference type="SAM" id="MobiDB-lite"/>
    </source>
</evidence>
<dbReference type="EMBL" id="JAAIUW010000013">
    <property type="protein sequence ID" value="KAF7805255.1"/>
    <property type="molecule type" value="Genomic_DNA"/>
</dbReference>
<feature type="region of interest" description="Disordered" evidence="1">
    <location>
        <begin position="1"/>
        <end position="27"/>
    </location>
</feature>
<dbReference type="Proteomes" id="UP000634136">
    <property type="component" value="Unassembled WGS sequence"/>
</dbReference>
<accession>A0A834SJ65</accession>
<protein>
    <submittedName>
        <fullName evidence="2">Uncharacterized protein</fullName>
    </submittedName>
</protein>
<organism evidence="2 3">
    <name type="scientific">Senna tora</name>
    <dbReference type="NCBI Taxonomy" id="362788"/>
    <lineage>
        <taxon>Eukaryota</taxon>
        <taxon>Viridiplantae</taxon>
        <taxon>Streptophyta</taxon>
        <taxon>Embryophyta</taxon>
        <taxon>Tracheophyta</taxon>
        <taxon>Spermatophyta</taxon>
        <taxon>Magnoliopsida</taxon>
        <taxon>eudicotyledons</taxon>
        <taxon>Gunneridae</taxon>
        <taxon>Pentapetalae</taxon>
        <taxon>rosids</taxon>
        <taxon>fabids</taxon>
        <taxon>Fabales</taxon>
        <taxon>Fabaceae</taxon>
        <taxon>Caesalpinioideae</taxon>
        <taxon>Cassia clade</taxon>
        <taxon>Senna</taxon>
    </lineage>
</organism>
<comment type="caution">
    <text evidence="2">The sequence shown here is derived from an EMBL/GenBank/DDBJ whole genome shotgun (WGS) entry which is preliminary data.</text>
</comment>